<accession>A0ACB9JIM6</accession>
<dbReference type="Proteomes" id="UP001056120">
    <property type="component" value="Linkage Group LG04"/>
</dbReference>
<evidence type="ECO:0000313" key="2">
    <source>
        <dbReference type="Proteomes" id="UP001056120"/>
    </source>
</evidence>
<organism evidence="1 2">
    <name type="scientific">Smallanthus sonchifolius</name>
    <dbReference type="NCBI Taxonomy" id="185202"/>
    <lineage>
        <taxon>Eukaryota</taxon>
        <taxon>Viridiplantae</taxon>
        <taxon>Streptophyta</taxon>
        <taxon>Embryophyta</taxon>
        <taxon>Tracheophyta</taxon>
        <taxon>Spermatophyta</taxon>
        <taxon>Magnoliopsida</taxon>
        <taxon>eudicotyledons</taxon>
        <taxon>Gunneridae</taxon>
        <taxon>Pentapetalae</taxon>
        <taxon>asterids</taxon>
        <taxon>campanulids</taxon>
        <taxon>Asterales</taxon>
        <taxon>Asteraceae</taxon>
        <taxon>Asteroideae</taxon>
        <taxon>Heliantheae alliance</taxon>
        <taxon>Millerieae</taxon>
        <taxon>Smallanthus</taxon>
    </lineage>
</organism>
<dbReference type="EMBL" id="CM042021">
    <property type="protein sequence ID" value="KAI3819117.1"/>
    <property type="molecule type" value="Genomic_DNA"/>
</dbReference>
<reference evidence="1 2" key="2">
    <citation type="journal article" date="2022" name="Mol. Ecol. Resour.">
        <title>The genomes of chicory, endive, great burdock and yacon provide insights into Asteraceae paleo-polyploidization history and plant inulin production.</title>
        <authorList>
            <person name="Fan W."/>
            <person name="Wang S."/>
            <person name="Wang H."/>
            <person name="Wang A."/>
            <person name="Jiang F."/>
            <person name="Liu H."/>
            <person name="Zhao H."/>
            <person name="Xu D."/>
            <person name="Zhang Y."/>
        </authorList>
    </citation>
    <scope>NUCLEOTIDE SEQUENCE [LARGE SCALE GENOMIC DNA]</scope>
    <source>
        <strain evidence="2">cv. Yunnan</strain>
        <tissue evidence="1">Leaves</tissue>
    </source>
</reference>
<evidence type="ECO:0000313" key="1">
    <source>
        <dbReference type="EMBL" id="KAI3819117.1"/>
    </source>
</evidence>
<keyword evidence="2" id="KW-1185">Reference proteome</keyword>
<protein>
    <submittedName>
        <fullName evidence="1">Uncharacterized protein</fullName>
    </submittedName>
</protein>
<name>A0ACB9JIM6_9ASTR</name>
<sequence>MDGRGNDAPAIGIDLGTTYSCVAVWKHDRIEIIPNDQGNRTTPSYVAFADEERLIGDGAKNQVAMNTANTIFDAKRLIGRRFSDSKVQEDMKLWPFKVIEGPANTTKIVITYKGQEKEFSSEEISSMILGKMKETAEAYLGKIVKDAVITVPAYFNDSQRQATKDAGTISGLNVIRMINEPTAAAIAYGLDNKSDIVGKINVLVFDLGGGTFDVSILTIGEGGTFEVKAVSGDTHLGGGDFDNRMVDHCVLEFKRRWNKDLTGNQRALGRLRFACEKAKRILSCTTQTSVELDCLHEGIDFSLKFTRAKFEDLNMISFNKCIETLETCLSDATMKKSCVDQVILVGGSTRIPKVQRMLQEFFGGRELCKSVNPDEAVAYGAAVMAAKVSGSCDKSVQDVLLFDVTPLSLGVEVKGELLDVVIPRNTPIPTSNDETYHTVADNQSSFTIKVYQGERSKSVDNHLLGKFRITGLPLAPRGGSSVMVCFEIDTNGILTVTAAIISTGKMEKLVISNENGRLSKEEIEKMVTDANKYILEDQEFKKKADAYNALEDCLYTVKNKIEEYNIQKSVHPETLEKMEKAIAETTKWLQDNQAAPLAELHLMKVHLEFVCNLLL</sequence>
<reference evidence="2" key="1">
    <citation type="journal article" date="2022" name="Mol. Ecol. Resour.">
        <title>The genomes of chicory, endive, great burdock and yacon provide insights into Asteraceae palaeo-polyploidization history and plant inulin production.</title>
        <authorList>
            <person name="Fan W."/>
            <person name="Wang S."/>
            <person name="Wang H."/>
            <person name="Wang A."/>
            <person name="Jiang F."/>
            <person name="Liu H."/>
            <person name="Zhao H."/>
            <person name="Xu D."/>
            <person name="Zhang Y."/>
        </authorList>
    </citation>
    <scope>NUCLEOTIDE SEQUENCE [LARGE SCALE GENOMIC DNA]</scope>
    <source>
        <strain evidence="2">cv. Yunnan</strain>
    </source>
</reference>
<comment type="caution">
    <text evidence="1">The sequence shown here is derived from an EMBL/GenBank/DDBJ whole genome shotgun (WGS) entry which is preliminary data.</text>
</comment>
<gene>
    <name evidence="1" type="ORF">L1987_12941</name>
</gene>
<proteinExistence type="predicted"/>